<evidence type="ECO:0000313" key="6">
    <source>
        <dbReference type="EMBL" id="SJN31878.1"/>
    </source>
</evidence>
<comment type="cofactor">
    <cofactor evidence="1">
        <name>Zn(2+)</name>
        <dbReference type="ChEBI" id="CHEBI:29105"/>
    </cofactor>
</comment>
<dbReference type="InterPro" id="IPR012548">
    <property type="entry name" value="MATCAP"/>
</dbReference>
<dbReference type="OrthoDB" id="9785840at2"/>
<dbReference type="EMBL" id="FUKQ01000032">
    <property type="protein sequence ID" value="SJN31878.1"/>
    <property type="molecule type" value="Genomic_DNA"/>
</dbReference>
<feature type="region of interest" description="Disordered" evidence="5">
    <location>
        <begin position="378"/>
        <end position="401"/>
    </location>
</feature>
<dbReference type="SMART" id="SM01154">
    <property type="entry name" value="DUF1704"/>
    <property type="match status" value="1"/>
</dbReference>
<evidence type="ECO:0000256" key="1">
    <source>
        <dbReference type="ARBA" id="ARBA00001947"/>
    </source>
</evidence>
<proteinExistence type="predicted"/>
<evidence type="ECO:0000256" key="5">
    <source>
        <dbReference type="SAM" id="MobiDB-lite"/>
    </source>
</evidence>
<evidence type="ECO:0000256" key="2">
    <source>
        <dbReference type="ARBA" id="ARBA00022670"/>
    </source>
</evidence>
<protein>
    <recommendedName>
        <fullName evidence="8">DUF1704 domain-containing protein</fullName>
    </recommendedName>
</protein>
<dbReference type="GO" id="GO:0080164">
    <property type="term" value="P:regulation of nitric oxide metabolic process"/>
    <property type="evidence" value="ECO:0007669"/>
    <property type="project" value="TreeGrafter"/>
</dbReference>
<dbReference type="PANTHER" id="PTHR31817">
    <property type="match status" value="1"/>
</dbReference>
<organism evidence="6 7">
    <name type="scientific">Luteococcus japonicus LSP_Lj1</name>
    <dbReference type="NCBI Taxonomy" id="1255658"/>
    <lineage>
        <taxon>Bacteria</taxon>
        <taxon>Bacillati</taxon>
        <taxon>Actinomycetota</taxon>
        <taxon>Actinomycetes</taxon>
        <taxon>Propionibacteriales</taxon>
        <taxon>Propionibacteriaceae</taxon>
        <taxon>Luteococcus</taxon>
    </lineage>
</organism>
<dbReference type="RefSeq" id="WP_094764593.1">
    <property type="nucleotide sequence ID" value="NZ_FUKQ01000032.1"/>
</dbReference>
<reference evidence="6 7" key="1">
    <citation type="submission" date="2017-02" db="EMBL/GenBank/DDBJ databases">
        <authorList>
            <person name="Peterson S.W."/>
        </authorList>
    </citation>
    <scope>NUCLEOTIDE SEQUENCE [LARGE SCALE GENOMIC DNA]</scope>
    <source>
        <strain evidence="6 7">LSP_Lj1</strain>
    </source>
</reference>
<dbReference type="Proteomes" id="UP000188342">
    <property type="component" value="Unassembled WGS sequence"/>
</dbReference>
<evidence type="ECO:0008006" key="8">
    <source>
        <dbReference type="Google" id="ProtNLM"/>
    </source>
</evidence>
<gene>
    <name evidence="6" type="ORF">FM114_07735</name>
</gene>
<dbReference type="Pfam" id="PF08014">
    <property type="entry name" value="MATCAP"/>
    <property type="match status" value="1"/>
</dbReference>
<keyword evidence="4" id="KW-0482">Metalloprotease</keyword>
<name>A0A1R4JIN6_9ACTN</name>
<dbReference type="STRING" id="1255658.FM114_07735"/>
<dbReference type="GO" id="GO:0008237">
    <property type="term" value="F:metallopeptidase activity"/>
    <property type="evidence" value="ECO:0007669"/>
    <property type="project" value="UniProtKB-KW"/>
</dbReference>
<evidence type="ECO:0000313" key="7">
    <source>
        <dbReference type="Proteomes" id="UP000188342"/>
    </source>
</evidence>
<keyword evidence="7" id="KW-1185">Reference proteome</keyword>
<accession>A0A1R4JIN6</accession>
<dbReference type="GO" id="GO:0006508">
    <property type="term" value="P:proteolysis"/>
    <property type="evidence" value="ECO:0007669"/>
    <property type="project" value="UniProtKB-KW"/>
</dbReference>
<dbReference type="PANTHER" id="PTHR31817:SF0">
    <property type="entry name" value="CHROMOSOME UNDETERMINED SCAFFOLD_67, WHOLE GENOME SHOTGUN SEQUENCE"/>
    <property type="match status" value="1"/>
</dbReference>
<evidence type="ECO:0000256" key="3">
    <source>
        <dbReference type="ARBA" id="ARBA00022801"/>
    </source>
</evidence>
<evidence type="ECO:0000256" key="4">
    <source>
        <dbReference type="ARBA" id="ARBA00023049"/>
    </source>
</evidence>
<keyword evidence="3" id="KW-0378">Hydrolase</keyword>
<feature type="compositionally biased region" description="Polar residues" evidence="5">
    <location>
        <begin position="383"/>
        <end position="394"/>
    </location>
</feature>
<dbReference type="AlphaFoldDB" id="A0A1R4JIN6"/>
<keyword evidence="2" id="KW-0645">Protease</keyword>
<sequence length="401" mass="44074">MSAPVTPPPALGPVAQSVDEQLAQLSESFRFLLDLTPVDATERRREWLAGDMSEPRFTYRELSTDPDVVLATLDRLDLGGIEDPSVAELLTSKVRELRLQAELLRARNSPDFLPMALELYGSVTPDLHQIAQQVLDEVGHEPEPSDPVHATEFHELAVREISWYQEQNPDVVMHAEIRDDVNGVLVSGDTLLIGSDAAVQRRRANALLQHEIGTHLVTQVNGADQPLRCLGAGLAGYDETQEGLAVLAEIAVGELTRTRLRQLAGRVLTVEAMVSSASFGDCWQQLVSRGFRRGSAFTTVMRVHRSGGFPKDACYLRGLVDLLVHLEQGGKLDLFHLGKFALADLPRVEGLDEAGLLTAPKIIPRYLTDTTCTRRLERAPHSPLSTQVSGYIDSTTKEDLP</sequence>